<keyword evidence="7 11" id="KW-0472">Membrane</keyword>
<name>A0A2K9BPH4_9MOLU</name>
<dbReference type="OrthoDB" id="394558at2"/>
<keyword evidence="3" id="KW-1003">Cell membrane</keyword>
<evidence type="ECO:0000256" key="9">
    <source>
        <dbReference type="RuleBase" id="RU003945"/>
    </source>
</evidence>
<evidence type="ECO:0000256" key="4">
    <source>
        <dbReference type="ARBA" id="ARBA00022692"/>
    </source>
</evidence>
<dbReference type="InterPro" id="IPR028055">
    <property type="entry name" value="YidC/Oxa/ALB_C"/>
</dbReference>
<dbReference type="GO" id="GO:0051205">
    <property type="term" value="P:protein insertion into membrane"/>
    <property type="evidence" value="ECO:0007669"/>
    <property type="project" value="TreeGrafter"/>
</dbReference>
<dbReference type="Pfam" id="PF02096">
    <property type="entry name" value="60KD_IMP"/>
    <property type="match status" value="1"/>
</dbReference>
<evidence type="ECO:0000256" key="8">
    <source>
        <dbReference type="ARBA" id="ARBA00023186"/>
    </source>
</evidence>
<proteinExistence type="inferred from homology"/>
<feature type="transmembrane region" description="Helical" evidence="11">
    <location>
        <begin position="120"/>
        <end position="140"/>
    </location>
</feature>
<comment type="similarity">
    <text evidence="9">Belongs to the OXA1/ALB3/YidC family.</text>
</comment>
<keyword evidence="2" id="KW-0813">Transport</keyword>
<dbReference type="GO" id="GO:0005886">
    <property type="term" value="C:plasma membrane"/>
    <property type="evidence" value="ECO:0007669"/>
    <property type="project" value="UniProtKB-SubCell"/>
</dbReference>
<comment type="subcellular location">
    <subcellularLocation>
        <location evidence="1">Cell membrane</location>
        <topology evidence="1">Multi-pass membrane protein</topology>
    </subcellularLocation>
    <subcellularLocation>
        <location evidence="9">Membrane</location>
        <topology evidence="9">Multi-pass membrane protein</topology>
    </subcellularLocation>
</comment>
<dbReference type="NCBIfam" id="NF002570">
    <property type="entry name" value="PRK02201.1-5"/>
    <property type="match status" value="1"/>
</dbReference>
<dbReference type="PANTHER" id="PTHR12428">
    <property type="entry name" value="OXA1"/>
    <property type="match status" value="1"/>
</dbReference>
<dbReference type="EMBL" id="CP025257">
    <property type="protein sequence ID" value="AUF83933.1"/>
    <property type="molecule type" value="Genomic_DNA"/>
</dbReference>
<evidence type="ECO:0000313" key="13">
    <source>
        <dbReference type="EMBL" id="AUF83933.1"/>
    </source>
</evidence>
<feature type="transmembrane region" description="Helical" evidence="11">
    <location>
        <begin position="230"/>
        <end position="247"/>
    </location>
</feature>
<evidence type="ECO:0000256" key="10">
    <source>
        <dbReference type="SAM" id="Coils"/>
    </source>
</evidence>
<evidence type="ECO:0000256" key="2">
    <source>
        <dbReference type="ARBA" id="ARBA00022448"/>
    </source>
</evidence>
<keyword evidence="8" id="KW-0143">Chaperone</keyword>
<feature type="domain" description="Membrane insertase YidC/Oxa/ALB C-terminal" evidence="12">
    <location>
        <begin position="158"/>
        <end position="358"/>
    </location>
</feature>
<dbReference type="InterPro" id="IPR001708">
    <property type="entry name" value="YidC/ALB3/OXA1/COX18"/>
</dbReference>
<feature type="coiled-coil region" evidence="10">
    <location>
        <begin position="185"/>
        <end position="212"/>
    </location>
</feature>
<feature type="transmembrane region" description="Helical" evidence="11">
    <location>
        <begin position="152"/>
        <end position="176"/>
    </location>
</feature>
<evidence type="ECO:0000259" key="12">
    <source>
        <dbReference type="Pfam" id="PF02096"/>
    </source>
</evidence>
<dbReference type="Proteomes" id="UP000233419">
    <property type="component" value="Chromosome"/>
</dbReference>
<evidence type="ECO:0000256" key="7">
    <source>
        <dbReference type="ARBA" id="ARBA00023136"/>
    </source>
</evidence>
<dbReference type="AlphaFoldDB" id="A0A2K9BPH4"/>
<keyword evidence="4 9" id="KW-0812">Transmembrane</keyword>
<feature type="transmembrane region" description="Helical" evidence="11">
    <location>
        <begin position="321"/>
        <end position="348"/>
    </location>
</feature>
<evidence type="ECO:0000256" key="6">
    <source>
        <dbReference type="ARBA" id="ARBA00022989"/>
    </source>
</evidence>
<dbReference type="CDD" id="cd20070">
    <property type="entry name" value="5TM_YidC_Alb3"/>
    <property type="match status" value="1"/>
</dbReference>
<feature type="transmembrane region" description="Helical" evidence="11">
    <location>
        <begin position="276"/>
        <end position="301"/>
    </location>
</feature>
<gene>
    <name evidence="13" type="ORF">CXP39_03930</name>
</gene>
<organism evidence="13 14">
    <name type="scientific">Mesoplasma syrphidae</name>
    <dbReference type="NCBI Taxonomy" id="225999"/>
    <lineage>
        <taxon>Bacteria</taxon>
        <taxon>Bacillati</taxon>
        <taxon>Mycoplasmatota</taxon>
        <taxon>Mollicutes</taxon>
        <taxon>Entomoplasmatales</taxon>
        <taxon>Entomoplasmataceae</taxon>
        <taxon>Mesoplasma</taxon>
    </lineage>
</organism>
<dbReference type="PANTHER" id="PTHR12428:SF65">
    <property type="entry name" value="CYTOCHROME C OXIDASE ASSEMBLY PROTEIN COX18, MITOCHONDRIAL"/>
    <property type="match status" value="1"/>
</dbReference>
<dbReference type="NCBIfam" id="TIGR03592">
    <property type="entry name" value="yidC_oxa1_cterm"/>
    <property type="match status" value="1"/>
</dbReference>
<evidence type="ECO:0000256" key="1">
    <source>
        <dbReference type="ARBA" id="ARBA00004651"/>
    </source>
</evidence>
<accession>A0A2K9BPH4</accession>
<protein>
    <submittedName>
        <fullName evidence="13">Membrane protein insertase YidC</fullName>
    </submittedName>
</protein>
<feature type="transmembrane region" description="Helical" evidence="11">
    <location>
        <begin position="23"/>
        <end position="44"/>
    </location>
</feature>
<sequence length="387" mass="44005">MSYLNPQKMGKGKSSKKEILLKVWKWTKILGFLFIIISMLWGCVQMYQSQYMVTDILDMTGNRVITPGVSFEIAIRSLGDFAGKDHIIIGNGVDASEYGYNVITSWGEAFSKTGSPFYGFFVYPTAFVLTGIIRGFAGTLQPGFSNSEQSRYGISVFFGILFTVVIIKSITLAFTWKSQKNQIKMQQMQLKQAEIQAKYKDKKDQLSKSKQQQETMALYKKEGISPMSSVAGGFASMPFLFAIYAIVRSTRALKVANIGQISLVAKPWEQVTNGNWIYFTLLAVYLPLQILSMLLPTLLQYHKQRNITLTEAQRKARKKQLILQLVMMVVFIFIVASVASGVAIYWIISSTYQIFQTLGFHVYNQKHIKTGNRERERRLRQQAKQIK</sequence>
<keyword evidence="5" id="KW-0653">Protein transport</keyword>
<dbReference type="GO" id="GO:0032977">
    <property type="term" value="F:membrane insertase activity"/>
    <property type="evidence" value="ECO:0007669"/>
    <property type="project" value="InterPro"/>
</dbReference>
<keyword evidence="14" id="KW-1185">Reference proteome</keyword>
<evidence type="ECO:0000256" key="11">
    <source>
        <dbReference type="SAM" id="Phobius"/>
    </source>
</evidence>
<reference evidence="13 14" key="1">
    <citation type="submission" date="2017-12" db="EMBL/GenBank/DDBJ databases">
        <title>Mesoplasma syrphidae YJS, Complete Genome.</title>
        <authorList>
            <person name="Knight T.F."/>
            <person name="Citino T."/>
            <person name="Rubinstein R."/>
            <person name="Neuschaefer Z."/>
        </authorList>
    </citation>
    <scope>NUCLEOTIDE SEQUENCE [LARGE SCALE GENOMIC DNA]</scope>
    <source>
        <strain evidence="13 14">YJS</strain>
    </source>
</reference>
<evidence type="ECO:0000313" key="14">
    <source>
        <dbReference type="Proteomes" id="UP000233419"/>
    </source>
</evidence>
<dbReference type="InterPro" id="IPR047196">
    <property type="entry name" value="YidC_ALB_C"/>
</dbReference>
<keyword evidence="10" id="KW-0175">Coiled coil</keyword>
<dbReference type="KEGG" id="msyr:CXP39_03930"/>
<dbReference type="GO" id="GO:0015031">
    <property type="term" value="P:protein transport"/>
    <property type="evidence" value="ECO:0007669"/>
    <property type="project" value="UniProtKB-KW"/>
</dbReference>
<evidence type="ECO:0000256" key="5">
    <source>
        <dbReference type="ARBA" id="ARBA00022927"/>
    </source>
</evidence>
<evidence type="ECO:0000256" key="3">
    <source>
        <dbReference type="ARBA" id="ARBA00022475"/>
    </source>
</evidence>
<keyword evidence="6 11" id="KW-1133">Transmembrane helix</keyword>